<dbReference type="AlphaFoldDB" id="A0A6B1DQ80"/>
<evidence type="ECO:0008006" key="4">
    <source>
        <dbReference type="Google" id="ProtNLM"/>
    </source>
</evidence>
<feature type="region of interest" description="Disordered" evidence="1">
    <location>
        <begin position="1"/>
        <end position="20"/>
    </location>
</feature>
<evidence type="ECO:0000256" key="1">
    <source>
        <dbReference type="SAM" id="MobiDB-lite"/>
    </source>
</evidence>
<keyword evidence="2" id="KW-0812">Transmembrane</keyword>
<protein>
    <recommendedName>
        <fullName evidence="4">FecR domain-containing protein</fullName>
    </recommendedName>
</protein>
<proteinExistence type="predicted"/>
<sequence>MPVSADRTREDAARHRLDRHPPMLSAHTADSEVQWAGRRADPVRFAWTVILVSFACFCLLAVLITAVSVFTYRNATMRGELLLQSTIGTVYLHNGGRADAVAVTSPVSEINRGSRLVTQREATQGVLGLFRSRTTGGMLNSVQISSDTILDILKVERPLFPGNGADHLVDLVLPKGQIRVVTLMPEGQSIRMQVKTPHGSVQLHEGVFRLSVGNRQTEVVAINGEVAGHSRNGATFRLGEGQRLTFEHNRISEPVPDIGSEILTDGRFEAPVDENWSHAVVASDIPPPTMERVQEDGRWVIRFHRAVGDNAHNQFELRQSVDRNVSLHESLYLRLTVRINYQSLPGAGVLSSEFPVRVEIGYTDIYGQERAWGHGFYYREPIAGFWIENGEQIPQSTWFAYESPDLFNLLALNPPETITYVRIHASGHDYTSYVGEVSLTAH</sequence>
<organism evidence="3">
    <name type="scientific">Caldilineaceae bacterium SB0662_bin_9</name>
    <dbReference type="NCBI Taxonomy" id="2605258"/>
    <lineage>
        <taxon>Bacteria</taxon>
        <taxon>Bacillati</taxon>
        <taxon>Chloroflexota</taxon>
        <taxon>Caldilineae</taxon>
        <taxon>Caldilineales</taxon>
        <taxon>Caldilineaceae</taxon>
    </lineage>
</organism>
<dbReference type="EMBL" id="VXPY01000035">
    <property type="protein sequence ID" value="MYD89750.1"/>
    <property type="molecule type" value="Genomic_DNA"/>
</dbReference>
<name>A0A6B1DQ80_9CHLR</name>
<keyword evidence="2" id="KW-1133">Transmembrane helix</keyword>
<feature type="transmembrane region" description="Helical" evidence="2">
    <location>
        <begin position="45"/>
        <end position="72"/>
    </location>
</feature>
<keyword evidence="2" id="KW-0472">Membrane</keyword>
<reference evidence="3" key="1">
    <citation type="submission" date="2019-09" db="EMBL/GenBank/DDBJ databases">
        <title>Characterisation of the sponge microbiome using genome-centric metagenomics.</title>
        <authorList>
            <person name="Engelberts J.P."/>
            <person name="Robbins S.J."/>
            <person name="De Goeij J.M."/>
            <person name="Aranda M."/>
            <person name="Bell S.C."/>
            <person name="Webster N.S."/>
        </authorList>
    </citation>
    <scope>NUCLEOTIDE SEQUENCE</scope>
    <source>
        <strain evidence="3">SB0662_bin_9</strain>
    </source>
</reference>
<evidence type="ECO:0000313" key="3">
    <source>
        <dbReference type="EMBL" id="MYD89750.1"/>
    </source>
</evidence>
<accession>A0A6B1DQ80</accession>
<evidence type="ECO:0000256" key="2">
    <source>
        <dbReference type="SAM" id="Phobius"/>
    </source>
</evidence>
<comment type="caution">
    <text evidence="3">The sequence shown here is derived from an EMBL/GenBank/DDBJ whole genome shotgun (WGS) entry which is preliminary data.</text>
</comment>
<gene>
    <name evidence="3" type="ORF">F4Y08_05335</name>
</gene>